<keyword evidence="3" id="KW-1185">Reference proteome</keyword>
<name>I0KDV3_9BACT</name>
<proteinExistence type="predicted"/>
<feature type="transmembrane region" description="Helical" evidence="1">
    <location>
        <begin position="70"/>
        <end position="86"/>
    </location>
</feature>
<gene>
    <name evidence="2" type="ORF">FAES_4307</name>
</gene>
<protein>
    <recommendedName>
        <fullName evidence="4">DUF2568 domain-containing protein</fullName>
    </recommendedName>
</protein>
<evidence type="ECO:0000256" key="1">
    <source>
        <dbReference type="SAM" id="Phobius"/>
    </source>
</evidence>
<dbReference type="STRING" id="1166018.FAES_4307"/>
<dbReference type="EMBL" id="HE796683">
    <property type="protein sequence ID" value="CCH02306.1"/>
    <property type="molecule type" value="Genomic_DNA"/>
</dbReference>
<dbReference type="OrthoDB" id="676526at2"/>
<keyword evidence="1" id="KW-1133">Transmembrane helix</keyword>
<dbReference type="Proteomes" id="UP000011058">
    <property type="component" value="Chromosome"/>
</dbReference>
<feature type="transmembrane region" description="Helical" evidence="1">
    <location>
        <begin position="38"/>
        <end position="58"/>
    </location>
</feature>
<evidence type="ECO:0008006" key="4">
    <source>
        <dbReference type="Google" id="ProtNLM"/>
    </source>
</evidence>
<accession>I0KDV3</accession>
<dbReference type="RefSeq" id="WP_015333405.1">
    <property type="nucleotide sequence ID" value="NC_020054.1"/>
</dbReference>
<keyword evidence="1" id="KW-0812">Transmembrane</keyword>
<feature type="transmembrane region" description="Helical" evidence="1">
    <location>
        <begin position="92"/>
        <end position="110"/>
    </location>
</feature>
<dbReference type="AlphaFoldDB" id="I0KDV3"/>
<keyword evidence="1" id="KW-0472">Membrane</keyword>
<reference evidence="2 3" key="1">
    <citation type="journal article" date="2012" name="J. Bacteriol.">
        <title>Genome Sequence of Fibrella aestuarina BUZ 2T, a Filamentous Marine Bacterium.</title>
        <authorList>
            <person name="Filippini M."/>
            <person name="Qi W."/>
            <person name="Blom J."/>
            <person name="Goesmann A."/>
            <person name="Smits T.H."/>
            <person name="Bagheri H.C."/>
        </authorList>
    </citation>
    <scope>NUCLEOTIDE SEQUENCE [LARGE SCALE GENOMIC DNA]</scope>
    <source>
        <strain evidence="3">BUZ 2T</strain>
    </source>
</reference>
<dbReference type="Pfam" id="PF10823">
    <property type="entry name" value="DUF2568"/>
    <property type="match status" value="1"/>
</dbReference>
<dbReference type="InterPro" id="IPR021214">
    <property type="entry name" value="DUF2568"/>
</dbReference>
<evidence type="ECO:0000313" key="2">
    <source>
        <dbReference type="EMBL" id="CCH02306.1"/>
    </source>
</evidence>
<dbReference type="eggNOG" id="ENOG5033D6D">
    <property type="taxonomic scope" value="Bacteria"/>
</dbReference>
<dbReference type="KEGG" id="fae:FAES_4307"/>
<feature type="transmembrane region" description="Helical" evidence="1">
    <location>
        <begin position="7"/>
        <end position="26"/>
    </location>
</feature>
<evidence type="ECO:0000313" key="3">
    <source>
        <dbReference type="Proteomes" id="UP000011058"/>
    </source>
</evidence>
<organism evidence="2 3">
    <name type="scientific">Fibrella aestuarina BUZ 2</name>
    <dbReference type="NCBI Taxonomy" id="1166018"/>
    <lineage>
        <taxon>Bacteria</taxon>
        <taxon>Pseudomonadati</taxon>
        <taxon>Bacteroidota</taxon>
        <taxon>Cytophagia</taxon>
        <taxon>Cytophagales</taxon>
        <taxon>Spirosomataceae</taxon>
        <taxon>Fibrella</taxon>
    </lineage>
</organism>
<sequence>MNLLKTINLGLAFLLELALFASLATWGFQQGRTTLTKYLFAIGLTLLGITLWGVFAAPRSAYRLPFAGRLVFEIAFFLIGAWLLYLTGRHTAGLLFAGLALVSVLIAFLYKQ</sequence>
<dbReference type="HOGENOM" id="CLU_149376_1_1_10"/>